<sequence length="424" mass="45852">MKQDILIIGGGASGLAAAILAARNGAAVTILEHTDRVGKKILSTGNGRCNLTNLHMGPECYRSEDPGFPMEVVNGFPVEETLEFFRTLGIEPKDRNGYIYPGSDQASSVLDGLRMEAEHLGVLLKTGCQVERIQAPHGGENRSFRVMTSQGSFEARAVILAAGSKAAPNTGSDGSGYELARQLGHSIIKPLPALVQLRCQGKHYRQLAGVRTEADIQLKADGKRLARDRGELQLTDYGISGIPVFQISRFAAVALDEGKRVEAEIDFLSSWPRGETVERLKKRAELLSYRNCEDFLSGLLNKKLAQVLIKAAGIPLSRPAGELKRRELEELGGYLRSYRALVASVNPFANAQVCRGGIDTRQVDSGTMESRLCPGLFLAGEILDVDGICGGYNLQFAWSSGALAGRAAADLTAGKKRRERSRAR</sequence>
<dbReference type="PANTHER" id="PTHR42887:SF2">
    <property type="entry name" value="OS12G0638800 PROTEIN"/>
    <property type="match status" value="1"/>
</dbReference>
<dbReference type="InterPro" id="IPR036188">
    <property type="entry name" value="FAD/NAD-bd_sf"/>
</dbReference>
<evidence type="ECO:0000259" key="5">
    <source>
        <dbReference type="Pfam" id="PF22780"/>
    </source>
</evidence>
<evidence type="ECO:0000256" key="3">
    <source>
        <dbReference type="ARBA" id="ARBA00022827"/>
    </source>
</evidence>
<dbReference type="Proteomes" id="UP000886804">
    <property type="component" value="Unassembled WGS sequence"/>
</dbReference>
<keyword evidence="3" id="KW-0274">FAD</keyword>
<dbReference type="PRINTS" id="PR00411">
    <property type="entry name" value="PNDRDTASEI"/>
</dbReference>
<comment type="caution">
    <text evidence="6">The sequence shown here is derived from an EMBL/GenBank/DDBJ whole genome shotgun (WGS) entry which is preliminary data.</text>
</comment>
<proteinExistence type="predicted"/>
<evidence type="ECO:0000256" key="2">
    <source>
        <dbReference type="ARBA" id="ARBA00022630"/>
    </source>
</evidence>
<dbReference type="SUPFAM" id="SSF160996">
    <property type="entry name" value="HI0933 insert domain-like"/>
    <property type="match status" value="1"/>
</dbReference>
<evidence type="ECO:0000313" key="7">
    <source>
        <dbReference type="Proteomes" id="UP000886804"/>
    </source>
</evidence>
<keyword evidence="2" id="KW-0285">Flavoprotein</keyword>
<dbReference type="EMBL" id="DWYS01000031">
    <property type="protein sequence ID" value="HJB06677.1"/>
    <property type="molecule type" value="Genomic_DNA"/>
</dbReference>
<protein>
    <submittedName>
        <fullName evidence="6">NAD(P)/FAD-dependent oxidoreductase</fullName>
    </submittedName>
</protein>
<gene>
    <name evidence="6" type="ORF">H9716_02295</name>
</gene>
<reference evidence="6" key="1">
    <citation type="journal article" date="2021" name="PeerJ">
        <title>Extensive microbial diversity within the chicken gut microbiome revealed by metagenomics and culture.</title>
        <authorList>
            <person name="Gilroy R."/>
            <person name="Ravi A."/>
            <person name="Getino M."/>
            <person name="Pursley I."/>
            <person name="Horton D.L."/>
            <person name="Alikhan N.F."/>
            <person name="Baker D."/>
            <person name="Gharbi K."/>
            <person name="Hall N."/>
            <person name="Watson M."/>
            <person name="Adriaenssens E.M."/>
            <person name="Foster-Nyarko E."/>
            <person name="Jarju S."/>
            <person name="Secka A."/>
            <person name="Antonio M."/>
            <person name="Oren A."/>
            <person name="Chaudhuri R.R."/>
            <person name="La Ragione R."/>
            <person name="Hildebrand F."/>
            <person name="Pallen M.J."/>
        </authorList>
    </citation>
    <scope>NUCLEOTIDE SEQUENCE</scope>
    <source>
        <strain evidence="6">CHK188-4685</strain>
    </source>
</reference>
<evidence type="ECO:0000256" key="1">
    <source>
        <dbReference type="ARBA" id="ARBA00001974"/>
    </source>
</evidence>
<dbReference type="PRINTS" id="PR00368">
    <property type="entry name" value="FADPNR"/>
</dbReference>
<dbReference type="Gene3D" id="3.50.50.60">
    <property type="entry name" value="FAD/NAD(P)-binding domain"/>
    <property type="match status" value="1"/>
</dbReference>
<dbReference type="InterPro" id="IPR055178">
    <property type="entry name" value="RsdA/BaiN/AoA(So)-like_dom"/>
</dbReference>
<dbReference type="InterPro" id="IPR004792">
    <property type="entry name" value="BaiN-like"/>
</dbReference>
<feature type="domain" description="RsdA/BaiN/AoA(So)-like insert" evidence="5">
    <location>
        <begin position="192"/>
        <end position="353"/>
    </location>
</feature>
<dbReference type="InterPro" id="IPR057661">
    <property type="entry name" value="RsdA/BaiN/AoA(So)_Rossmann"/>
</dbReference>
<dbReference type="SUPFAM" id="SSF51905">
    <property type="entry name" value="FAD/NAD(P)-binding domain"/>
    <property type="match status" value="1"/>
</dbReference>
<dbReference type="Pfam" id="PF03486">
    <property type="entry name" value="HI0933_like"/>
    <property type="match status" value="1"/>
</dbReference>
<reference evidence="6" key="2">
    <citation type="submission" date="2021-04" db="EMBL/GenBank/DDBJ databases">
        <authorList>
            <person name="Gilroy R."/>
        </authorList>
    </citation>
    <scope>NUCLEOTIDE SEQUENCE</scope>
    <source>
        <strain evidence="6">CHK188-4685</strain>
    </source>
</reference>
<evidence type="ECO:0000259" key="4">
    <source>
        <dbReference type="Pfam" id="PF03486"/>
    </source>
</evidence>
<organism evidence="6 7">
    <name type="scientific">Candidatus Enterocloster faecavium</name>
    <dbReference type="NCBI Taxonomy" id="2838560"/>
    <lineage>
        <taxon>Bacteria</taxon>
        <taxon>Bacillati</taxon>
        <taxon>Bacillota</taxon>
        <taxon>Clostridia</taxon>
        <taxon>Lachnospirales</taxon>
        <taxon>Lachnospiraceae</taxon>
        <taxon>Enterocloster</taxon>
    </lineage>
</organism>
<dbReference type="Gene3D" id="2.40.30.10">
    <property type="entry name" value="Translation factors"/>
    <property type="match status" value="1"/>
</dbReference>
<dbReference type="Pfam" id="PF22780">
    <property type="entry name" value="HI0933_like_1st"/>
    <property type="match status" value="1"/>
</dbReference>
<dbReference type="InterPro" id="IPR023166">
    <property type="entry name" value="BaiN-like_dom_sf"/>
</dbReference>
<dbReference type="Gene3D" id="1.10.8.260">
    <property type="entry name" value="HI0933 insert domain-like"/>
    <property type="match status" value="1"/>
</dbReference>
<evidence type="ECO:0000313" key="6">
    <source>
        <dbReference type="EMBL" id="HJB06677.1"/>
    </source>
</evidence>
<comment type="cofactor">
    <cofactor evidence="1">
        <name>FAD</name>
        <dbReference type="ChEBI" id="CHEBI:57692"/>
    </cofactor>
</comment>
<feature type="domain" description="RsdA/BaiN/AoA(So)-like Rossmann fold-like" evidence="4">
    <location>
        <begin position="4"/>
        <end position="406"/>
    </location>
</feature>
<dbReference type="AlphaFoldDB" id="A0A9D2L615"/>
<dbReference type="NCBIfam" id="TIGR00275">
    <property type="entry name" value="aminoacetone oxidase family FAD-binding enzyme"/>
    <property type="match status" value="1"/>
</dbReference>
<accession>A0A9D2L615</accession>
<name>A0A9D2L615_9FIRM</name>
<dbReference type="PANTHER" id="PTHR42887">
    <property type="entry name" value="OS12G0638800 PROTEIN"/>
    <property type="match status" value="1"/>
</dbReference>